<comment type="caution">
    <text evidence="2">The sequence shown here is derived from an EMBL/GenBank/DDBJ whole genome shotgun (WGS) entry which is preliminary data.</text>
</comment>
<evidence type="ECO:0000256" key="1">
    <source>
        <dbReference type="SAM" id="MobiDB-lite"/>
    </source>
</evidence>
<reference evidence="2" key="1">
    <citation type="journal article" date="2018" name="Nat. Plants">
        <title>Whole-genome landscape of Medicago truncatula symbiotic genes.</title>
        <authorList>
            <person name="Pecrix Y."/>
            <person name="Gamas P."/>
            <person name="Carrere S."/>
        </authorList>
    </citation>
    <scope>NUCLEOTIDE SEQUENCE</scope>
    <source>
        <tissue evidence="2">Leaves</tissue>
    </source>
</reference>
<dbReference type="Gramene" id="rna20726">
    <property type="protein sequence ID" value="RHN58782.1"/>
    <property type="gene ID" value="gene20726"/>
</dbReference>
<feature type="region of interest" description="Disordered" evidence="1">
    <location>
        <begin position="1"/>
        <end position="34"/>
    </location>
</feature>
<sequence>MRCPFASFNSDKKTTTMHCPFAPDPEPKRGGVSNFIDTTKHSALVVITKGVATKINQLINTSTIHHPSEGGTHEPRLIKIEDYSITKFTKQRSTYHDGSSLVPIDHSWETSYGKSK</sequence>
<dbReference type="Proteomes" id="UP000265566">
    <property type="component" value="Chromosome 4"/>
</dbReference>
<gene>
    <name evidence="2" type="ORF">MtrunA17_Chr4g0006081</name>
</gene>
<dbReference type="EMBL" id="PSQE01000004">
    <property type="protein sequence ID" value="RHN58782.1"/>
    <property type="molecule type" value="Genomic_DNA"/>
</dbReference>
<dbReference type="AlphaFoldDB" id="A0A396HZL2"/>
<proteinExistence type="predicted"/>
<accession>A0A396HZL2</accession>
<organism evidence="2">
    <name type="scientific">Medicago truncatula</name>
    <name type="common">Barrel medic</name>
    <name type="synonym">Medicago tribuloides</name>
    <dbReference type="NCBI Taxonomy" id="3880"/>
    <lineage>
        <taxon>Eukaryota</taxon>
        <taxon>Viridiplantae</taxon>
        <taxon>Streptophyta</taxon>
        <taxon>Embryophyta</taxon>
        <taxon>Tracheophyta</taxon>
        <taxon>Spermatophyta</taxon>
        <taxon>Magnoliopsida</taxon>
        <taxon>eudicotyledons</taxon>
        <taxon>Gunneridae</taxon>
        <taxon>Pentapetalae</taxon>
        <taxon>rosids</taxon>
        <taxon>fabids</taxon>
        <taxon>Fabales</taxon>
        <taxon>Fabaceae</taxon>
        <taxon>Papilionoideae</taxon>
        <taxon>50 kb inversion clade</taxon>
        <taxon>NPAAA clade</taxon>
        <taxon>Hologalegina</taxon>
        <taxon>IRL clade</taxon>
        <taxon>Trifolieae</taxon>
        <taxon>Medicago</taxon>
    </lineage>
</organism>
<evidence type="ECO:0000313" key="2">
    <source>
        <dbReference type="EMBL" id="RHN58782.1"/>
    </source>
</evidence>
<protein>
    <submittedName>
        <fullName evidence="2">Uncharacterized protein</fullName>
    </submittedName>
</protein>
<name>A0A396HZL2_MEDTR</name>